<evidence type="ECO:0000256" key="7">
    <source>
        <dbReference type="ARBA" id="ARBA00022989"/>
    </source>
</evidence>
<feature type="transmembrane region" description="Helical" evidence="9">
    <location>
        <begin position="148"/>
        <end position="173"/>
    </location>
</feature>
<dbReference type="EMBL" id="CP003355">
    <property type="protein sequence ID" value="AHD06237.1"/>
    <property type="molecule type" value="Genomic_DNA"/>
</dbReference>
<keyword evidence="4 9" id="KW-0812">Transmembrane</keyword>
<dbReference type="PRINTS" id="PR00781">
    <property type="entry name" value="LIPOSIGPTASE"/>
</dbReference>
<comment type="similarity">
    <text evidence="1 9 11">Belongs to the peptidase A8 family.</text>
</comment>
<evidence type="ECO:0000256" key="5">
    <source>
        <dbReference type="ARBA" id="ARBA00022750"/>
    </source>
</evidence>
<gene>
    <name evidence="9 12" type="primary">lspA</name>
    <name evidence="12" type="ORF">ERIC2_c24460</name>
</gene>
<comment type="function">
    <text evidence="9 10">This protein specifically catalyzes the removal of signal peptides from prolipoproteins.</text>
</comment>
<dbReference type="AlphaFoldDB" id="V9WAS7"/>
<sequence>MLTKCFCYAKPLGGMRMKAVKYAVVALAVFIIDQLTKLWVVKTIPLQDYVPVLGEFFGFTSHRNTGAAFGILENQRWFFIVITIIIVVGIVIYLRSTIRENKKLLSFALSLLLGGALGNFIDRAVSGEVVDFFQVHFQFSLFGQEIDYIYPIFNVADCTIVIGVALIFLDAILSWLKERKGQKVAQHEE</sequence>
<keyword evidence="12" id="KW-0449">Lipoprotein</keyword>
<reference evidence="12 13" key="1">
    <citation type="journal article" date="2014" name="PLoS ONE">
        <title>How to Kill the Honey Bee Larva: Genomic Potential and Virulence Mechanisms of Paenibacillus larvae.</title>
        <authorList>
            <person name="Djukic M."/>
            <person name="Brzuszkiewicz E."/>
            <person name="Funfhaus A."/>
            <person name="Voss J."/>
            <person name="Gollnow K."/>
            <person name="Poppinga L."/>
            <person name="Liesegang H."/>
            <person name="Garcia-Gonzalez E."/>
            <person name="Genersch E."/>
            <person name="Daniel R."/>
        </authorList>
    </citation>
    <scope>NUCLEOTIDE SEQUENCE [LARGE SCALE GENOMIC DNA]</scope>
    <source>
        <strain evidence="12 13">DSM 25430</strain>
    </source>
</reference>
<comment type="pathway">
    <text evidence="9">Protein modification; lipoprotein biosynthesis (signal peptide cleavage).</text>
</comment>
<keyword evidence="7 9" id="KW-1133">Transmembrane helix</keyword>
<feature type="active site" evidence="9">
    <location>
        <position position="157"/>
    </location>
</feature>
<evidence type="ECO:0000256" key="3">
    <source>
        <dbReference type="ARBA" id="ARBA00022670"/>
    </source>
</evidence>
<dbReference type="PATRIC" id="fig|697284.3.peg.2334"/>
<keyword evidence="8 9" id="KW-0472">Membrane</keyword>
<dbReference type="Proteomes" id="UP000029431">
    <property type="component" value="Chromosome"/>
</dbReference>
<evidence type="ECO:0000256" key="1">
    <source>
        <dbReference type="ARBA" id="ARBA00006139"/>
    </source>
</evidence>
<keyword evidence="13" id="KW-1185">Reference proteome</keyword>
<dbReference type="eggNOG" id="COG0597">
    <property type="taxonomic scope" value="Bacteria"/>
</dbReference>
<evidence type="ECO:0000256" key="4">
    <source>
        <dbReference type="ARBA" id="ARBA00022692"/>
    </source>
</evidence>
<dbReference type="GO" id="GO:0005886">
    <property type="term" value="C:plasma membrane"/>
    <property type="evidence" value="ECO:0007669"/>
    <property type="project" value="UniProtKB-SubCell"/>
</dbReference>
<dbReference type="GO" id="GO:0004190">
    <property type="term" value="F:aspartic-type endopeptidase activity"/>
    <property type="evidence" value="ECO:0007669"/>
    <property type="project" value="UniProtKB-UniRule"/>
</dbReference>
<keyword evidence="3 9" id="KW-0645">Protease</keyword>
<protein>
    <recommendedName>
        <fullName evidence="9">Lipoprotein signal peptidase</fullName>
        <ecNumber evidence="9">3.4.23.36</ecNumber>
    </recommendedName>
    <alternativeName>
        <fullName evidence="9">Prolipoprotein signal peptidase</fullName>
    </alternativeName>
    <alternativeName>
        <fullName evidence="9">Signal peptidase II</fullName>
        <shortName evidence="9">SPase II</shortName>
    </alternativeName>
</protein>
<name>V9WAS7_9BACL</name>
<feature type="active site" evidence="9">
    <location>
        <position position="131"/>
    </location>
</feature>
<evidence type="ECO:0000256" key="10">
    <source>
        <dbReference type="RuleBase" id="RU000594"/>
    </source>
</evidence>
<dbReference type="Pfam" id="PF01252">
    <property type="entry name" value="Peptidase_A8"/>
    <property type="match status" value="1"/>
</dbReference>
<feature type="transmembrane region" description="Helical" evidence="9">
    <location>
        <begin position="77"/>
        <end position="95"/>
    </location>
</feature>
<evidence type="ECO:0000256" key="6">
    <source>
        <dbReference type="ARBA" id="ARBA00022801"/>
    </source>
</evidence>
<evidence type="ECO:0000256" key="2">
    <source>
        <dbReference type="ARBA" id="ARBA00022475"/>
    </source>
</evidence>
<dbReference type="PROSITE" id="PS00855">
    <property type="entry name" value="SPASE_II"/>
    <property type="match status" value="1"/>
</dbReference>
<dbReference type="GO" id="GO:0006508">
    <property type="term" value="P:proteolysis"/>
    <property type="evidence" value="ECO:0007669"/>
    <property type="project" value="UniProtKB-KW"/>
</dbReference>
<dbReference type="InterPro" id="IPR001872">
    <property type="entry name" value="Peptidase_A8"/>
</dbReference>
<dbReference type="HAMAP" id="MF_00161">
    <property type="entry name" value="LspA"/>
    <property type="match status" value="1"/>
</dbReference>
<evidence type="ECO:0000313" key="12">
    <source>
        <dbReference type="EMBL" id="AHD06237.1"/>
    </source>
</evidence>
<feature type="transmembrane region" description="Helical" evidence="9">
    <location>
        <begin position="104"/>
        <end position="121"/>
    </location>
</feature>
<proteinExistence type="inferred from homology"/>
<evidence type="ECO:0000256" key="9">
    <source>
        <dbReference type="HAMAP-Rule" id="MF_00161"/>
    </source>
</evidence>
<dbReference type="UniPathway" id="UPA00665"/>
<dbReference type="KEGG" id="plv:ERIC2_c24460"/>
<dbReference type="EC" id="3.4.23.36" evidence="9"/>
<evidence type="ECO:0000256" key="8">
    <source>
        <dbReference type="ARBA" id="ARBA00023136"/>
    </source>
</evidence>
<accession>V9WAS7</accession>
<comment type="subcellular location">
    <subcellularLocation>
        <location evidence="9">Cell membrane</location>
        <topology evidence="9">Multi-pass membrane protein</topology>
    </subcellularLocation>
</comment>
<evidence type="ECO:0000313" key="13">
    <source>
        <dbReference type="Proteomes" id="UP000029431"/>
    </source>
</evidence>
<organism evidence="12 13">
    <name type="scientific">Paenibacillus larvae subsp. larvae DSM 25430</name>
    <dbReference type="NCBI Taxonomy" id="697284"/>
    <lineage>
        <taxon>Bacteria</taxon>
        <taxon>Bacillati</taxon>
        <taxon>Bacillota</taxon>
        <taxon>Bacilli</taxon>
        <taxon>Bacillales</taxon>
        <taxon>Paenibacillaceae</taxon>
        <taxon>Paenibacillus</taxon>
    </lineage>
</organism>
<keyword evidence="2 9" id="KW-1003">Cell membrane</keyword>
<evidence type="ECO:0000256" key="11">
    <source>
        <dbReference type="RuleBase" id="RU004181"/>
    </source>
</evidence>
<comment type="catalytic activity">
    <reaction evidence="9 10">
        <text>Release of signal peptides from bacterial membrane prolipoproteins. Hydrolyzes -Xaa-Yaa-Zaa-|-(S,diacylglyceryl)Cys-, in which Xaa is hydrophobic (preferably Leu), and Yaa (Ala or Ser) and Zaa (Gly or Ala) have small, neutral side chains.</text>
        <dbReference type="EC" id="3.4.23.36"/>
    </reaction>
</comment>
<dbReference type="PANTHER" id="PTHR33695">
    <property type="entry name" value="LIPOPROTEIN SIGNAL PEPTIDASE"/>
    <property type="match status" value="1"/>
</dbReference>
<dbReference type="HOGENOM" id="CLU_083252_3_0_9"/>
<dbReference type="NCBIfam" id="TIGR00077">
    <property type="entry name" value="lspA"/>
    <property type="match status" value="1"/>
</dbReference>
<feature type="transmembrane region" description="Helical" evidence="9">
    <location>
        <begin position="20"/>
        <end position="40"/>
    </location>
</feature>
<keyword evidence="5 9" id="KW-0064">Aspartyl protease</keyword>
<dbReference type="PANTHER" id="PTHR33695:SF1">
    <property type="entry name" value="LIPOPROTEIN SIGNAL PEPTIDASE"/>
    <property type="match status" value="1"/>
</dbReference>
<keyword evidence="6 9" id="KW-0378">Hydrolase</keyword>